<reference evidence="7 8" key="1">
    <citation type="journal article" date="2018" name="Sci. Rep.">
        <title>Genomic signatures of local adaptation to the degree of environmental predictability in rotifers.</title>
        <authorList>
            <person name="Franch-Gras L."/>
            <person name="Hahn C."/>
            <person name="Garcia-Roger E.M."/>
            <person name="Carmona M.J."/>
            <person name="Serra M."/>
            <person name="Gomez A."/>
        </authorList>
    </citation>
    <scope>NUCLEOTIDE SEQUENCE [LARGE SCALE GENOMIC DNA]</scope>
    <source>
        <strain evidence="7">HYR1</strain>
    </source>
</reference>
<evidence type="ECO:0000256" key="4">
    <source>
        <dbReference type="ARBA" id="ARBA00023054"/>
    </source>
</evidence>
<keyword evidence="5" id="KW-0505">Motor protein</keyword>
<dbReference type="PANTHER" id="PTHR37739">
    <property type="entry name" value="KINESIN-LIKE PROTEIN KIN-12D"/>
    <property type="match status" value="1"/>
</dbReference>
<dbReference type="AlphaFoldDB" id="A0A3M7P7Q5"/>
<evidence type="ECO:0000256" key="5">
    <source>
        <dbReference type="ARBA" id="ARBA00023175"/>
    </source>
</evidence>
<evidence type="ECO:0000256" key="1">
    <source>
        <dbReference type="ARBA" id="ARBA00022701"/>
    </source>
</evidence>
<dbReference type="PANTHER" id="PTHR37739:SF14">
    <property type="entry name" value="KINESIN-LIKE PROTEIN KIN-12E"/>
    <property type="match status" value="1"/>
</dbReference>
<dbReference type="EMBL" id="REGN01012603">
    <property type="protein sequence ID" value="RMZ95082.1"/>
    <property type="molecule type" value="Genomic_DNA"/>
</dbReference>
<evidence type="ECO:0000313" key="8">
    <source>
        <dbReference type="Proteomes" id="UP000276133"/>
    </source>
</evidence>
<feature type="coiled-coil region" evidence="6">
    <location>
        <begin position="802"/>
        <end position="952"/>
    </location>
</feature>
<dbReference type="InterPro" id="IPR044986">
    <property type="entry name" value="KIF15/KIN-12"/>
</dbReference>
<comment type="caution">
    <text evidence="7">The sequence shown here is derived from an EMBL/GenBank/DDBJ whole genome shotgun (WGS) entry which is preliminary data.</text>
</comment>
<dbReference type="STRING" id="10195.A0A3M7P7Q5"/>
<dbReference type="OrthoDB" id="73401at2759"/>
<name>A0A3M7P7Q5_BRAPC</name>
<evidence type="ECO:0000256" key="3">
    <source>
        <dbReference type="ARBA" id="ARBA00022840"/>
    </source>
</evidence>
<evidence type="ECO:0000313" key="7">
    <source>
        <dbReference type="EMBL" id="RMZ95082.1"/>
    </source>
</evidence>
<keyword evidence="2" id="KW-0547">Nucleotide-binding</keyword>
<accession>A0A3M7P7Q5</accession>
<gene>
    <name evidence="7" type="ORF">BpHYR1_022135</name>
</gene>
<sequence>MKNKNILIDQELSDTDLDFDCIDYSVTKSELNSIFNKLVKKLMNKYEIYLKSCQRNNVQEIEDNESTKISDELENLENKSSDSKIDEFDGLLKFFDKLIEFLLTLRQQNSFVLLTIFQKTNLIVIHLVEFLNKLLNNFYQTNEFNNAYKSFSSQFDQNSKVAEFNACIIGKTIQLLHVITNQHQNNDDESTTYCCDLITNSFNFTSSIANLILVNAAPDQKPILNEQYSKACLDLMNNLTFNNRLFAIDVYIKKFIFYLIDRIVKSDLRPNYFQFLSNILRNEELEISKIFKSMDDSITRKLYRQLISIIKENTNGLVLLSLIILIKLEYSDLFAIVLPIKQKTNSIYEPIDCAMSALNELNINKKMNSSLQRLNALNFLYEFVKCEPVKCLLEGNEDYIDVLMFRLNQLLVLSLPESQFPLNISTKIIKLFNQLILSSDKFAKKQFRIIFDTKNFVESGSNKLRDLALSTKIKSNISEYKYIIEYFFKILEIKNGDKSEEEGEFLTRNSSFYSIFLAHMLNLFKKNEYFDFEIDVNDMSKLMAVLIKNFYHISTFYADQNNCTDSITEANIDKISFFNMGLIDSILRSINSVDHKLEKFSNFLVDSIEQNIWQKENYSMESELSFGNYMAACKILTRLFLSKKLSLDSQIQKERANNLIKDNRLTKAVSYLTSKSTEFMHRLMAYEFLFDFEALSNELSQNRSFFLNAIVRSGLKLSSDPLLTTQGLNEIKHSFLGTEKKNEVPLRNRDIDKGDLENLFDFYDFKINEKIRQETHLINTLNQYVYNSLLKEAEFKTLRDQIRIYAQKEARLRKDLEILQKKNSEFELKYKDMIKLKDNLERENENMKEICVKLASEKDNFKEKCANLEKQIEQVEKDNEETVVSLQQLIEKEASVKKELHSKLKDSLQKISDLEQSRNTIDAKKKDLEAKLEQMESEFGDKNAQFDAMKKEYDTMKSDHDRLKGILSYVKENYK</sequence>
<proteinExistence type="predicted"/>
<dbReference type="Proteomes" id="UP000276133">
    <property type="component" value="Unassembled WGS sequence"/>
</dbReference>
<keyword evidence="4 6" id="KW-0175">Coiled coil</keyword>
<protein>
    <submittedName>
        <fullName evidence="7">Uncharacterized protein</fullName>
    </submittedName>
</protein>
<evidence type="ECO:0000256" key="6">
    <source>
        <dbReference type="SAM" id="Coils"/>
    </source>
</evidence>
<organism evidence="7 8">
    <name type="scientific">Brachionus plicatilis</name>
    <name type="common">Marine rotifer</name>
    <name type="synonym">Brachionus muelleri</name>
    <dbReference type="NCBI Taxonomy" id="10195"/>
    <lineage>
        <taxon>Eukaryota</taxon>
        <taxon>Metazoa</taxon>
        <taxon>Spiralia</taxon>
        <taxon>Gnathifera</taxon>
        <taxon>Rotifera</taxon>
        <taxon>Eurotatoria</taxon>
        <taxon>Monogononta</taxon>
        <taxon>Pseudotrocha</taxon>
        <taxon>Ploima</taxon>
        <taxon>Brachionidae</taxon>
        <taxon>Brachionus</taxon>
    </lineage>
</organism>
<keyword evidence="1" id="KW-0493">Microtubule</keyword>
<keyword evidence="8" id="KW-1185">Reference proteome</keyword>
<dbReference type="GO" id="GO:0005874">
    <property type="term" value="C:microtubule"/>
    <property type="evidence" value="ECO:0007669"/>
    <property type="project" value="UniProtKB-KW"/>
</dbReference>
<dbReference type="GO" id="GO:0005524">
    <property type="term" value="F:ATP binding"/>
    <property type="evidence" value="ECO:0007669"/>
    <property type="project" value="UniProtKB-KW"/>
</dbReference>
<evidence type="ECO:0000256" key="2">
    <source>
        <dbReference type="ARBA" id="ARBA00022741"/>
    </source>
</evidence>
<keyword evidence="3" id="KW-0067">ATP-binding</keyword>